<dbReference type="InterPro" id="IPR050707">
    <property type="entry name" value="HTH_MetabolicPath_Reg"/>
</dbReference>
<evidence type="ECO:0000259" key="4">
    <source>
        <dbReference type="PROSITE" id="PS51077"/>
    </source>
</evidence>
<dbReference type="PROSITE" id="PS51077">
    <property type="entry name" value="HTH_ICLR"/>
    <property type="match status" value="1"/>
</dbReference>
<dbReference type="InterPro" id="IPR029016">
    <property type="entry name" value="GAF-like_dom_sf"/>
</dbReference>
<dbReference type="Pfam" id="PF01614">
    <property type="entry name" value="IclR_C"/>
    <property type="match status" value="1"/>
</dbReference>
<dbReference type="PANTHER" id="PTHR30136">
    <property type="entry name" value="HELIX-TURN-HELIX TRANSCRIPTIONAL REGULATOR, ICLR FAMILY"/>
    <property type="match status" value="1"/>
</dbReference>
<dbReference type="PANTHER" id="PTHR30136:SF7">
    <property type="entry name" value="HTH-TYPE TRANSCRIPTIONAL REGULATOR KDGR-RELATED"/>
    <property type="match status" value="1"/>
</dbReference>
<accession>A0ABV7R1C4</accession>
<dbReference type="Pfam" id="PF09339">
    <property type="entry name" value="HTH_IclR"/>
    <property type="match status" value="1"/>
</dbReference>
<reference evidence="7" key="1">
    <citation type="journal article" date="2019" name="Int. J. Syst. Evol. Microbiol.">
        <title>The Global Catalogue of Microorganisms (GCM) 10K type strain sequencing project: providing services to taxonomists for standard genome sequencing and annotation.</title>
        <authorList>
            <consortium name="The Broad Institute Genomics Platform"/>
            <consortium name="The Broad Institute Genome Sequencing Center for Infectious Disease"/>
            <person name="Wu L."/>
            <person name="Ma J."/>
        </authorList>
    </citation>
    <scope>NUCLEOTIDE SEQUENCE [LARGE SCALE GENOMIC DNA]</scope>
    <source>
        <strain evidence="7">KCTC 42899</strain>
    </source>
</reference>
<feature type="domain" description="IclR-ED" evidence="5">
    <location>
        <begin position="80"/>
        <end position="258"/>
    </location>
</feature>
<dbReference type="Gene3D" id="3.30.450.40">
    <property type="match status" value="1"/>
</dbReference>
<proteinExistence type="predicted"/>
<name>A0ABV7R1C4_9RHOB</name>
<keyword evidence="1" id="KW-0805">Transcription regulation</keyword>
<dbReference type="SUPFAM" id="SSF55781">
    <property type="entry name" value="GAF domain-like"/>
    <property type="match status" value="1"/>
</dbReference>
<dbReference type="EMBL" id="JBHRXJ010000004">
    <property type="protein sequence ID" value="MFC3527918.1"/>
    <property type="molecule type" value="Genomic_DNA"/>
</dbReference>
<dbReference type="InterPro" id="IPR036388">
    <property type="entry name" value="WH-like_DNA-bd_sf"/>
</dbReference>
<keyword evidence="7" id="KW-1185">Reference proteome</keyword>
<gene>
    <name evidence="6" type="ORF">ACFOMH_06980</name>
</gene>
<keyword evidence="3" id="KW-0804">Transcription</keyword>
<dbReference type="InterPro" id="IPR005471">
    <property type="entry name" value="Tscrpt_reg_IclR_N"/>
</dbReference>
<dbReference type="Gene3D" id="1.10.10.10">
    <property type="entry name" value="Winged helix-like DNA-binding domain superfamily/Winged helix DNA-binding domain"/>
    <property type="match status" value="1"/>
</dbReference>
<dbReference type="PROSITE" id="PS51078">
    <property type="entry name" value="ICLR_ED"/>
    <property type="match status" value="1"/>
</dbReference>
<sequence>MTRSDETTAEPTRKYSAPALEKGLDILELLANEEAGLSQAEIARRLARSVSEIFRMLVVLQERGYVAQSALTERYVLTTRLFEVAHRTPPIRRLTTLAEPVMQKLTGRVNQSAHLAILSDDSILVISQINNPGNNNMSVRLGARIDLWRASSGRVILAHQPEDVLRAFLDRVPLPAAMTESGLKTELARIRADGHEVRDSFVVRGIVNISVPVFDHSGHAAAALTVPYLERYDDPIGFEDCRKAVIEAAATISRGLGGALAGRR</sequence>
<protein>
    <submittedName>
        <fullName evidence="6">IclR family transcriptional regulator</fullName>
    </submittedName>
</protein>
<dbReference type="RefSeq" id="WP_374426203.1">
    <property type="nucleotide sequence ID" value="NZ_JBHRXJ010000004.1"/>
</dbReference>
<dbReference type="SUPFAM" id="SSF46785">
    <property type="entry name" value="Winged helix' DNA-binding domain"/>
    <property type="match status" value="1"/>
</dbReference>
<evidence type="ECO:0000256" key="3">
    <source>
        <dbReference type="ARBA" id="ARBA00023163"/>
    </source>
</evidence>
<dbReference type="InterPro" id="IPR036390">
    <property type="entry name" value="WH_DNA-bd_sf"/>
</dbReference>
<evidence type="ECO:0000256" key="1">
    <source>
        <dbReference type="ARBA" id="ARBA00023015"/>
    </source>
</evidence>
<comment type="caution">
    <text evidence="6">The sequence shown here is derived from an EMBL/GenBank/DDBJ whole genome shotgun (WGS) entry which is preliminary data.</text>
</comment>
<evidence type="ECO:0000256" key="2">
    <source>
        <dbReference type="ARBA" id="ARBA00023125"/>
    </source>
</evidence>
<dbReference type="Proteomes" id="UP001595721">
    <property type="component" value="Unassembled WGS sequence"/>
</dbReference>
<evidence type="ECO:0000313" key="7">
    <source>
        <dbReference type="Proteomes" id="UP001595721"/>
    </source>
</evidence>
<dbReference type="InterPro" id="IPR014757">
    <property type="entry name" value="Tscrpt_reg_IclR_C"/>
</dbReference>
<organism evidence="6 7">
    <name type="scientific">Paracoccus mangrovi</name>
    <dbReference type="NCBI Taxonomy" id="1715645"/>
    <lineage>
        <taxon>Bacteria</taxon>
        <taxon>Pseudomonadati</taxon>
        <taxon>Pseudomonadota</taxon>
        <taxon>Alphaproteobacteria</taxon>
        <taxon>Rhodobacterales</taxon>
        <taxon>Paracoccaceae</taxon>
        <taxon>Paracoccus</taxon>
    </lineage>
</organism>
<keyword evidence="2" id="KW-0238">DNA-binding</keyword>
<dbReference type="SMART" id="SM00346">
    <property type="entry name" value="HTH_ICLR"/>
    <property type="match status" value="1"/>
</dbReference>
<evidence type="ECO:0000259" key="5">
    <source>
        <dbReference type="PROSITE" id="PS51078"/>
    </source>
</evidence>
<evidence type="ECO:0000313" key="6">
    <source>
        <dbReference type="EMBL" id="MFC3527918.1"/>
    </source>
</evidence>
<feature type="domain" description="HTH iclR-type" evidence="4">
    <location>
        <begin position="17"/>
        <end position="79"/>
    </location>
</feature>